<dbReference type="InterPro" id="IPR000008">
    <property type="entry name" value="C2_dom"/>
</dbReference>
<dbReference type="Proteomes" id="UP001160483">
    <property type="component" value="Unassembled WGS sequence"/>
</dbReference>
<dbReference type="PROSITE" id="PS50004">
    <property type="entry name" value="C2"/>
    <property type="match status" value="1"/>
</dbReference>
<dbReference type="SMART" id="SM00239">
    <property type="entry name" value="C2"/>
    <property type="match status" value="1"/>
</dbReference>
<name>A0AAU9KRH1_9STRA</name>
<evidence type="ECO:0000313" key="4">
    <source>
        <dbReference type="EMBL" id="CAH0519039.1"/>
    </source>
</evidence>
<dbReference type="SUPFAM" id="SSF49562">
    <property type="entry name" value="C2 domain (Calcium/lipid-binding domain, CaLB)"/>
    <property type="match status" value="1"/>
</dbReference>
<feature type="compositionally biased region" description="Polar residues" evidence="1">
    <location>
        <begin position="336"/>
        <end position="346"/>
    </location>
</feature>
<comment type="caution">
    <text evidence="3">The sequence shown here is derived from an EMBL/GenBank/DDBJ whole genome shotgun (WGS) entry which is preliminary data.</text>
</comment>
<accession>A0AAU9KRH1</accession>
<dbReference type="EMBL" id="CAKLCB010000276">
    <property type="protein sequence ID" value="CAH0519039.1"/>
    <property type="molecule type" value="Genomic_DNA"/>
</dbReference>
<evidence type="ECO:0000313" key="5">
    <source>
        <dbReference type="Proteomes" id="UP001158986"/>
    </source>
</evidence>
<dbReference type="Gene3D" id="2.60.40.150">
    <property type="entry name" value="C2 domain"/>
    <property type="match status" value="1"/>
</dbReference>
<dbReference type="InterPro" id="IPR035892">
    <property type="entry name" value="C2_domain_sf"/>
</dbReference>
<protein>
    <recommendedName>
        <fullName evidence="2">C2 domain-containing protein</fullName>
    </recommendedName>
</protein>
<dbReference type="EMBL" id="CAKKTJ010000165">
    <property type="protein sequence ID" value="CAH0476902.1"/>
    <property type="molecule type" value="Genomic_DNA"/>
</dbReference>
<evidence type="ECO:0000313" key="6">
    <source>
        <dbReference type="Proteomes" id="UP001160483"/>
    </source>
</evidence>
<evidence type="ECO:0000313" key="3">
    <source>
        <dbReference type="EMBL" id="CAH0476902.1"/>
    </source>
</evidence>
<feature type="domain" description="C2" evidence="2">
    <location>
        <begin position="24"/>
        <end position="164"/>
    </location>
</feature>
<evidence type="ECO:0000256" key="1">
    <source>
        <dbReference type="SAM" id="MobiDB-lite"/>
    </source>
</evidence>
<dbReference type="AlphaFoldDB" id="A0AAU9KRH1"/>
<organism evidence="3 6">
    <name type="scientific">Peronospora belbahrii</name>
    <dbReference type="NCBI Taxonomy" id="622444"/>
    <lineage>
        <taxon>Eukaryota</taxon>
        <taxon>Sar</taxon>
        <taxon>Stramenopiles</taxon>
        <taxon>Oomycota</taxon>
        <taxon>Peronosporomycetes</taxon>
        <taxon>Peronosporales</taxon>
        <taxon>Peronosporaceae</taxon>
        <taxon>Peronospora</taxon>
    </lineage>
</organism>
<keyword evidence="5" id="KW-1185">Reference proteome</keyword>
<proteinExistence type="predicted"/>
<evidence type="ECO:0000259" key="2">
    <source>
        <dbReference type="PROSITE" id="PS50004"/>
    </source>
</evidence>
<feature type="region of interest" description="Disordered" evidence="1">
    <location>
        <begin position="336"/>
        <end position="374"/>
    </location>
</feature>
<gene>
    <name evidence="4" type="ORF">PBS001_LOCUS5581</name>
    <name evidence="3" type="ORF">PBS003_LOCUS3666</name>
</gene>
<dbReference type="Pfam" id="PF00168">
    <property type="entry name" value="C2"/>
    <property type="match status" value="1"/>
</dbReference>
<reference evidence="3 5" key="1">
    <citation type="submission" date="2021-11" db="EMBL/GenBank/DDBJ databases">
        <authorList>
            <person name="Islam A."/>
            <person name="Islam S."/>
            <person name="Flora M.S."/>
            <person name="Rahman M."/>
            <person name="Ziaur R.M."/>
            <person name="Epstein J.H."/>
            <person name="Hassan M."/>
            <person name="Klassen M."/>
            <person name="Woodard K."/>
            <person name="Webb A."/>
            <person name="Webby R.J."/>
            <person name="El Zowalaty M.E."/>
        </authorList>
    </citation>
    <scope>NUCLEOTIDE SEQUENCE</scope>
    <source>
        <strain evidence="4">Pbs1</strain>
        <strain evidence="3">Pbs3</strain>
    </source>
</reference>
<dbReference type="CDD" id="cd00030">
    <property type="entry name" value="C2"/>
    <property type="match status" value="1"/>
</dbReference>
<sequence>MSAVDDIEARIDRLNDSHATKVTQLHELQKELRYNSNTGVDERLDTGQSVAQLEVQIQGGRKMLFKANFLSSQRTYVRVTVEVVENQQLTSNTTVKEQKLTTKRPVSPSPQWHEMLLFQGLPAAVGTLQIDLMQEEKIGADELVGTFILPLGRLQDQRQMEKWIGLEKQKEKMTGSELFITCRFQRSPISALELELELLQNQINELHLFLGRHQNLVGLSMQDSFVTTSSMTSCVNPLQGKEVVTGKMLEQSVVSTRFSAVASFPPAMRKRELGDDVDVGLEATRVKRQRVNSERQVNSLSDRIANWLLPTSALGTPTSAGKEMGTELQHGVFSTEESGGVTTNQFFPFKQSRPAPAPRRPRRTGRSLFAAPPKTPRALQAIEKWLFTDKDGNPRDLPFGRQAPSY</sequence>
<dbReference type="Proteomes" id="UP001158986">
    <property type="component" value="Unassembled WGS sequence"/>
</dbReference>